<evidence type="ECO:0000256" key="5">
    <source>
        <dbReference type="ARBA" id="ARBA00023268"/>
    </source>
</evidence>
<dbReference type="Pfam" id="PF22621">
    <property type="entry name" value="CurL-like_PKS_C"/>
    <property type="match status" value="1"/>
</dbReference>
<dbReference type="InterPro" id="IPR057326">
    <property type="entry name" value="KR_dom"/>
</dbReference>
<evidence type="ECO:0000256" key="7">
    <source>
        <dbReference type="PROSITE-ProRule" id="PRU01363"/>
    </source>
</evidence>
<dbReference type="Gene3D" id="3.40.47.10">
    <property type="match status" value="1"/>
</dbReference>
<dbReference type="InterPro" id="IPR036736">
    <property type="entry name" value="ACP-like_sf"/>
</dbReference>
<dbReference type="CDD" id="cd00833">
    <property type="entry name" value="PKS"/>
    <property type="match status" value="1"/>
</dbReference>
<dbReference type="InterPro" id="IPR018201">
    <property type="entry name" value="Ketoacyl_synth_AS"/>
</dbReference>
<dbReference type="PANTHER" id="PTHR43775">
    <property type="entry name" value="FATTY ACID SYNTHASE"/>
    <property type="match status" value="1"/>
</dbReference>
<dbReference type="Pfam" id="PF02801">
    <property type="entry name" value="Ketoacyl-synt_C"/>
    <property type="match status" value="1"/>
</dbReference>
<dbReference type="Pfam" id="PF08242">
    <property type="entry name" value="Methyltransf_12"/>
    <property type="match status" value="1"/>
</dbReference>
<dbReference type="InterPro" id="IPR013968">
    <property type="entry name" value="PKS_KR"/>
</dbReference>
<dbReference type="Gene3D" id="3.40.366.10">
    <property type="entry name" value="Malonyl-Coenzyme A Acyl Carrier Protein, domain 2"/>
    <property type="match status" value="1"/>
</dbReference>
<dbReference type="InterPro" id="IPR029044">
    <property type="entry name" value="Nucleotide-diphossugar_trans"/>
</dbReference>
<dbReference type="InterPro" id="IPR013217">
    <property type="entry name" value="Methyltransf_12"/>
</dbReference>
<dbReference type="InterPro" id="IPR020841">
    <property type="entry name" value="PKS_Beta-ketoAc_synthase_dom"/>
</dbReference>
<feature type="domain" description="Carrier" evidence="8">
    <location>
        <begin position="2716"/>
        <end position="2793"/>
    </location>
</feature>
<dbReference type="Pfam" id="PF07993">
    <property type="entry name" value="NAD_binding_4"/>
    <property type="match status" value="1"/>
</dbReference>
<dbReference type="SMART" id="SM00825">
    <property type="entry name" value="PKS_KS"/>
    <property type="match status" value="1"/>
</dbReference>
<dbReference type="Gene3D" id="3.10.129.110">
    <property type="entry name" value="Polyketide synthase dehydratase"/>
    <property type="match status" value="1"/>
</dbReference>
<dbReference type="InterPro" id="IPR020807">
    <property type="entry name" value="PKS_DH"/>
</dbReference>
<dbReference type="InterPro" id="IPR049552">
    <property type="entry name" value="PKS_DH_N"/>
</dbReference>
<dbReference type="EMBL" id="LNIX01000015">
    <property type="protein sequence ID" value="OXA46650.1"/>
    <property type="molecule type" value="Genomic_DNA"/>
</dbReference>
<evidence type="ECO:0000256" key="6">
    <source>
        <dbReference type="ARBA" id="ARBA00023315"/>
    </source>
</evidence>
<dbReference type="SUPFAM" id="SSF51735">
    <property type="entry name" value="NAD(P)-binding Rossmann-fold domains"/>
    <property type="match status" value="4"/>
</dbReference>
<feature type="active site" description="Proton donor; for dehydratase activity" evidence="7">
    <location>
        <position position="1386"/>
    </location>
</feature>
<dbReference type="InterPro" id="IPR016036">
    <property type="entry name" value="Malonyl_transacylase_ACP-bd"/>
</dbReference>
<dbReference type="InterPro" id="IPR014031">
    <property type="entry name" value="Ketoacyl_synth_C"/>
</dbReference>
<keyword evidence="3" id="KW-0808">Transferase</keyword>
<feature type="region of interest" description="N-terminal hotdog fold" evidence="7">
    <location>
        <begin position="1171"/>
        <end position="1306"/>
    </location>
</feature>
<dbReference type="SUPFAM" id="SSF50129">
    <property type="entry name" value="GroES-like"/>
    <property type="match status" value="1"/>
</dbReference>
<keyword evidence="2" id="KW-0597">Phosphoprotein</keyword>
<accession>A0A226DNH6</accession>
<sequence length="3230" mass="360118">MSTTPKNMFCPNCDTATTPPDAEGVWSKSLRDPPPGVMWSQMWVTYAGDDTEAMKCIGLGRSLKQTLTTRSLGVIVSDRVSKAMGELLESEFQCCRRISSERRSEDGKNLEFRSLAKLHAQQIPQLKCSVFLDCNCLVLKNCDSIFRQNGVQWVNANRAPYAAIVIDSKFGNKTGHGNMTNMIVEIENDKNFAKKSIIELEEIYGRLIYCIESDVSSAYPQPCGGDDVKMAWFPNSGHPMGTTCKTKESFQSELTEYWNSLVLSSTSYGTLREPLSNKNHQLSTSLLNDSIAIVGMAGRYPGANNMDEFWSLLENGRDGMSRVPEWRWTNENAVIMMDDVRKTEAGFLSCPVDKFDAKFFTTNQSDLGYLDPQQRLALKVVWEALENACIDPAKLRNTLTGVFGGWWRTDFKEMLHFQGINGTDFLRVYMGNALGPLTARISHFFDLIGPALSTESACSTSIAGVDMACDSLKNENCDYAIAVGVNLLLHPFPPADGAMEGILSPDGRCKTFDSTANGFGRSEGVGALILKRFPDAISAGDRIWGLIRGSAIVQEGSSRSMGRPTVAVEAKAMQLALDRAGVDPNDIKFVETHGTGTPVGDPIEVAAIAQVYGGRNVDDPLIIGSVKTNIGHTESVCGIASIQKTVLSMKYNLIPKHLHLKDLHPDIDIASIPAIIPIENVPWPSGGNSTPRIAGVNSFGFTGAQAHVIVQEPPEIHCNDFQDLRDTRELRMLTFSAKTETSLTEQIRAYSTYLNDCNSNLNDIEYSMHIGRSHFPLRQVALGSTKAELIDAMKSFKAASPSSKVIKKCFLFTGQGSQYILMGRQLYDTSVIFRSNFDSVEAILIHKYGFSIKQSLWNSDGDDFNLKSTTASQTSIFCIEICLLRVWQSWGITPDAVLGHSLGEFAAMVAAGMLTVEDALKLVVTRSKLIDVLPSSSMLVVATSLHSVLSYLEKAGMQKDGTHCLDIAAVNSIGQTVVAGDTKLIDGFREFCVNNGVVTHKLDSQHAFHSRHMDGMLKKYEEVAAGVEFQPSQITYISAVEGKPISIIDVNYLLRHTRERVNFLDATQHAINEGYNLFLELGPHPVLCPLVLINGDELTSELRVLPSIRKNAPDWSTILSSFAQLYSLGTWVNWENFHRFSAAKKIDLPGYVFEEKSHWMTLQDKGSYPFHPLLGSYFPNPSENTIFESNVNVQRLPFLRDHVIIDKIIFPCAGYVDMCMTAGFADVKCEEGAYIRPTCPIAVTNFEISTPVCLSESQGTDFQVVVSKNNEGDVVSTIYSRLHLEKSKFKWVKNASARFDANPSPADPNILNFAEIRSMISEPVKLYYDYKELFEASELRLGPSCQTVSSEGWKHPENDSEYLFPFKCYETQDDLDRFIIHPWIIDALIQAKSYILAYRRRNEMTKTKLLVPVQIEKFVWWNHSASSGYILIKLNNNNNEAHMYDDTGRLMASLIGLEIVQASLQSIMALIDSHRSLYPMMAECVWNETMGPADRRISDIERGTISLRRIVESVPVCTKFTEAEESFCNSLKESTCLYMLKALIDLGINDYTSFSWPNITEKLKVVKNFSNFLRYILLELVHDGYFELQVGQRSGDQVVCFIPQQCHQAQQLEYICTRISKLEDTVLATHPELANGDIKNAKKVWANLAKILTGEISLLDLLDDMPEDKPGEGLEEISNTRSLLTTKRETLNPLTFALLGNLSQLGTKPVVRILEVGSGEGGVGSGTIQLIKNVTDIGVACFDYTYTDLSSVCLNKGKELFEGTEISPNFAVLDINEDPSSQGFIPQQYDVILASWVLRASKDLQKSLNNLILLLKPHGYLILDELVKPCREVNLTYGGLDRFWIFEDLARRPWNCELALEGWRDLLQTSGFSEIVEVETYGGFNALIMAKLGSKTACSVINSGPIIASLGPTWLLFGDHEEGSLTLKIKQRLLNIGQNCVIIVRDDVTPDTNSNICKYIAAHTDSIVGIIFMWGMEPGLSYRQICEPFLYICKHLAETSIPNPPKLITVTCGCMCTSSNDCMTSIPDSSPIVTMVQVLGNENNDYRCKAVDVDYSENVEDEIFSELFHWDSETMVAYRRGKRCVPRLVNYKVKNTSIEIPRTDKTKLVIPPTFDIADLHFAALKTEPLTEGQVEVEIKSYSINFLDVLMVTKPDPAFDSINQLGIDIAGVITKVGPGCKTSKVGDRVTVLRRTGDPLPSHFNALEEFVLPIPDFMTYNDASTFPLSALTVLYALSYLYKTSKEDILLIHTASGGVGLIAIQLAQQIGCTIIVTAGSERKRNYLKTLGLKYVFNSRTTEYQYDIRASLHGRGVSVVLNSLTGTGFKEATLSVCDHGATFIEMSKINIWSKREVQELREDIRYEIIDVSALPLSDLRPITDDLRTQFTGGLGDKRCPLPLPYTCFESSRIKEALEYVENVKHVGKVVITMPELNKNGIPSYKMFYDEATYLITGGLGGIGLEVAKWMLNSGAKKLILIGRSSPTPEVSHSLNNLRQDGITITVRQCDVSDFEQLQVLIREVPGNYPIRGIIHAAGVLDDGLLESQTWETFENVYKAKVRGGWNLHMASLQLKFPLEHFVVFSSITATLAAPGQCNYASANYYLDSLINYRNCLGLPGLTINWGQWGTVGMAADTKHAFIKPFTVHQGIAALEDAMKSHKTQIIPYEGDMGSAKKVLASARGLLSNIMDSSEASVLQIDGEQFWIEYDLATGVAERMDILSKYIKQIIRITLKLNESEKIDDHANFQDLGLDSLMMIEMKNGLQSSVGKRVKISISSVKDCKTVAELSTRLVDLISGNKPMDILTRDQLKDLVYNDATLPDNIQVDSDLALTLCPITKVATVLITGATGTLGPYILRDLRHQYPSIQKVYCLMRPNSLLSTDDRFYRYLEEKNLLSRQELENWVETIPGDVGKELMGMNPTTYSKISSEVEAVFNLAVSPAQPETYNDTKSLHSSRMVNVQGFKFVLEFAVSNRLKYIYQGSTIATEQELDKDEIYKETWPSLNQIDQFPDSAYIISKLIADNLAEQAVNRGVPCKVFRMPNIGGDSQIGGNVPLESFQIMRFLTYMQLEVMAAVNVPLCMMPVDLCAEYSLRLFFMEDAPYEMYNVINPELGDEREFDELAKELGVNVDVLEPDEFLRRAVHLKDNSPMKEVINQVIEYERDHVTVVEEPPASYVAFLSGKKDVAWSKKLARFIPDIYPSKIMPSWDILRNDLTMAKKTGIFDKYGINYVK</sequence>
<evidence type="ECO:0000259" key="9">
    <source>
        <dbReference type="PROSITE" id="PS52004"/>
    </source>
</evidence>
<evidence type="ECO:0000256" key="3">
    <source>
        <dbReference type="ARBA" id="ARBA00022679"/>
    </source>
</evidence>
<dbReference type="InterPro" id="IPR049551">
    <property type="entry name" value="PKS_DH_C"/>
</dbReference>
<dbReference type="SMART" id="SM00822">
    <property type="entry name" value="PKS_KR"/>
    <property type="match status" value="1"/>
</dbReference>
<dbReference type="InterPro" id="IPR016035">
    <property type="entry name" value="Acyl_Trfase/lysoPLipase"/>
</dbReference>
<feature type="domain" description="Ketosynthase family 3 (KS3)" evidence="9">
    <location>
        <begin position="288"/>
        <end position="712"/>
    </location>
</feature>
<evidence type="ECO:0000259" key="8">
    <source>
        <dbReference type="PROSITE" id="PS50075"/>
    </source>
</evidence>
<keyword evidence="4" id="KW-0521">NADP</keyword>
<dbReference type="SMART" id="SM00826">
    <property type="entry name" value="PKS_DH"/>
    <property type="match status" value="1"/>
</dbReference>
<reference evidence="11 12" key="1">
    <citation type="submission" date="2015-12" db="EMBL/GenBank/DDBJ databases">
        <title>The genome of Folsomia candida.</title>
        <authorList>
            <person name="Faddeeva A."/>
            <person name="Derks M.F."/>
            <person name="Anvar Y."/>
            <person name="Smit S."/>
            <person name="Van Straalen N."/>
            <person name="Roelofs D."/>
        </authorList>
    </citation>
    <scope>NUCLEOTIDE SEQUENCE [LARGE SCALE GENOMIC DNA]</scope>
    <source>
        <strain evidence="11 12">VU population</strain>
        <tissue evidence="11">Whole body</tissue>
    </source>
</reference>
<dbReference type="SUPFAM" id="SSF53448">
    <property type="entry name" value="Nucleotide-diphospho-sugar transferases"/>
    <property type="match status" value="1"/>
</dbReference>
<dbReference type="Pfam" id="PF00107">
    <property type="entry name" value="ADH_zinc_N"/>
    <property type="match status" value="1"/>
</dbReference>
<dbReference type="InterPro" id="IPR013149">
    <property type="entry name" value="ADH-like_C"/>
</dbReference>
<dbReference type="InterPro" id="IPR013120">
    <property type="entry name" value="FAR_NAD-bd"/>
</dbReference>
<dbReference type="Pfam" id="PF21089">
    <property type="entry name" value="PKS_DH_N"/>
    <property type="match status" value="1"/>
</dbReference>
<dbReference type="GO" id="GO:0004315">
    <property type="term" value="F:3-oxoacyl-[acyl-carrier-protein] synthase activity"/>
    <property type="evidence" value="ECO:0007669"/>
    <property type="project" value="InterPro"/>
</dbReference>
<keyword evidence="12" id="KW-1185">Reference proteome</keyword>
<dbReference type="InterPro" id="IPR013154">
    <property type="entry name" value="ADH-like_N"/>
</dbReference>
<dbReference type="UniPathway" id="UPA00094"/>
<dbReference type="InterPro" id="IPR049900">
    <property type="entry name" value="PKS_mFAS_DH"/>
</dbReference>
<dbReference type="PROSITE" id="PS00606">
    <property type="entry name" value="KS3_1"/>
    <property type="match status" value="1"/>
</dbReference>
<dbReference type="SUPFAM" id="SSF47336">
    <property type="entry name" value="ACP-like"/>
    <property type="match status" value="1"/>
</dbReference>
<protein>
    <submittedName>
        <fullName evidence="11">Erythronolide synthase, modules 3 and 4</fullName>
    </submittedName>
</protein>
<evidence type="ECO:0000313" key="11">
    <source>
        <dbReference type="EMBL" id="OXA46650.1"/>
    </source>
</evidence>
<dbReference type="Gene3D" id="3.40.50.720">
    <property type="entry name" value="NAD(P)-binding Rossmann-like Domain"/>
    <property type="match status" value="4"/>
</dbReference>
<dbReference type="SMART" id="SM00829">
    <property type="entry name" value="PKS_ER"/>
    <property type="match status" value="1"/>
</dbReference>
<dbReference type="SUPFAM" id="SSF53335">
    <property type="entry name" value="S-adenosyl-L-methionine-dependent methyltransferases"/>
    <property type="match status" value="1"/>
</dbReference>
<dbReference type="InterPro" id="IPR014030">
    <property type="entry name" value="Ketoacyl_synth_N"/>
</dbReference>
<dbReference type="InterPro" id="IPR016039">
    <property type="entry name" value="Thiolase-like"/>
</dbReference>
<keyword evidence="6" id="KW-0012">Acyltransferase</keyword>
<dbReference type="InterPro" id="IPR042104">
    <property type="entry name" value="PKS_dehydratase_sf"/>
</dbReference>
<evidence type="ECO:0000256" key="2">
    <source>
        <dbReference type="ARBA" id="ARBA00022553"/>
    </source>
</evidence>
<evidence type="ECO:0000313" key="12">
    <source>
        <dbReference type="Proteomes" id="UP000198287"/>
    </source>
</evidence>
<dbReference type="SMART" id="SM00823">
    <property type="entry name" value="PKS_PP"/>
    <property type="match status" value="1"/>
</dbReference>
<dbReference type="Pfam" id="PF00550">
    <property type="entry name" value="PP-binding"/>
    <property type="match status" value="1"/>
</dbReference>
<dbReference type="OrthoDB" id="3509362at2759"/>
<dbReference type="InterPro" id="IPR001227">
    <property type="entry name" value="Ac_transferase_dom_sf"/>
</dbReference>
<name>A0A226DNH6_FOLCA</name>
<dbReference type="InterPro" id="IPR036291">
    <property type="entry name" value="NAD(P)-bd_dom_sf"/>
</dbReference>
<dbReference type="Gene3D" id="3.40.50.150">
    <property type="entry name" value="Vaccinia Virus protein VP39"/>
    <property type="match status" value="1"/>
</dbReference>
<evidence type="ECO:0000256" key="1">
    <source>
        <dbReference type="ARBA" id="ARBA00022450"/>
    </source>
</evidence>
<dbReference type="Gene3D" id="1.10.1200.10">
    <property type="entry name" value="ACP-like"/>
    <property type="match status" value="1"/>
</dbReference>
<dbReference type="GO" id="GO:0004312">
    <property type="term" value="F:fatty acid synthase activity"/>
    <property type="evidence" value="ECO:0007669"/>
    <property type="project" value="TreeGrafter"/>
</dbReference>
<dbReference type="InterPro" id="IPR029063">
    <property type="entry name" value="SAM-dependent_MTases_sf"/>
</dbReference>
<keyword evidence="5" id="KW-0511">Multifunctional enzyme</keyword>
<dbReference type="Gene3D" id="3.90.550.10">
    <property type="entry name" value="Spore Coat Polysaccharide Biosynthesis Protein SpsA, Chain A"/>
    <property type="match status" value="1"/>
</dbReference>
<dbReference type="SMART" id="SM00827">
    <property type="entry name" value="PKS_AT"/>
    <property type="match status" value="1"/>
</dbReference>
<dbReference type="InterPro" id="IPR009081">
    <property type="entry name" value="PP-bd_ACP"/>
</dbReference>
<dbReference type="PROSITE" id="PS50075">
    <property type="entry name" value="CARRIER"/>
    <property type="match status" value="1"/>
</dbReference>
<dbReference type="Pfam" id="PF08240">
    <property type="entry name" value="ADH_N"/>
    <property type="match status" value="1"/>
</dbReference>
<dbReference type="Pfam" id="PF00109">
    <property type="entry name" value="ketoacyl-synt"/>
    <property type="match status" value="1"/>
</dbReference>
<dbReference type="CDD" id="cd05195">
    <property type="entry name" value="enoyl_red"/>
    <property type="match status" value="1"/>
</dbReference>
<dbReference type="SUPFAM" id="SSF55048">
    <property type="entry name" value="Probable ACP-binding domain of malonyl-CoA ACP transacylase"/>
    <property type="match status" value="1"/>
</dbReference>
<comment type="caution">
    <text evidence="11">The sequence shown here is derived from an EMBL/GenBank/DDBJ whole genome shotgun (WGS) entry which is preliminary data.</text>
</comment>
<proteinExistence type="predicted"/>
<dbReference type="PROSITE" id="PS52019">
    <property type="entry name" value="PKS_MFAS_DH"/>
    <property type="match status" value="1"/>
</dbReference>
<dbReference type="InterPro" id="IPR014043">
    <property type="entry name" value="Acyl_transferase_dom"/>
</dbReference>
<dbReference type="SUPFAM" id="SSF52151">
    <property type="entry name" value="FabD/lysophospholipase-like"/>
    <property type="match status" value="1"/>
</dbReference>
<dbReference type="SUPFAM" id="SSF53901">
    <property type="entry name" value="Thiolase-like"/>
    <property type="match status" value="1"/>
</dbReference>
<gene>
    <name evidence="11" type="ORF">Fcan01_18647</name>
</gene>
<feature type="active site" description="Proton acceptor; for dehydratase activity" evidence="7">
    <location>
        <position position="1202"/>
    </location>
</feature>
<dbReference type="Gene3D" id="3.30.70.3290">
    <property type="match status" value="1"/>
</dbReference>
<evidence type="ECO:0000256" key="4">
    <source>
        <dbReference type="ARBA" id="ARBA00022857"/>
    </source>
</evidence>
<dbReference type="Proteomes" id="UP000198287">
    <property type="component" value="Unassembled WGS sequence"/>
</dbReference>
<dbReference type="PANTHER" id="PTHR43775:SF37">
    <property type="entry name" value="SI:DKEY-61P9.11"/>
    <property type="match status" value="1"/>
</dbReference>
<feature type="region of interest" description="C-terminal hotdog fold" evidence="7">
    <location>
        <begin position="1321"/>
        <end position="1468"/>
    </location>
</feature>
<dbReference type="InterPro" id="IPR011032">
    <property type="entry name" value="GroES-like_sf"/>
</dbReference>
<dbReference type="Pfam" id="PF00698">
    <property type="entry name" value="Acyl_transf_1"/>
    <property type="match status" value="1"/>
</dbReference>
<dbReference type="InterPro" id="IPR050091">
    <property type="entry name" value="PKS_NRPS_Biosynth_Enz"/>
</dbReference>
<dbReference type="Pfam" id="PF14765">
    <property type="entry name" value="PS-DH"/>
    <property type="match status" value="1"/>
</dbReference>
<dbReference type="InterPro" id="IPR020806">
    <property type="entry name" value="PKS_PP-bd"/>
</dbReference>
<dbReference type="GO" id="GO:0044550">
    <property type="term" value="P:secondary metabolite biosynthetic process"/>
    <property type="evidence" value="ECO:0007669"/>
    <property type="project" value="UniProtKB-ARBA"/>
</dbReference>
<dbReference type="InterPro" id="IPR020843">
    <property type="entry name" value="ER"/>
</dbReference>
<dbReference type="GO" id="GO:0006633">
    <property type="term" value="P:fatty acid biosynthetic process"/>
    <property type="evidence" value="ECO:0007669"/>
    <property type="project" value="UniProtKB-UniPathway"/>
</dbReference>
<evidence type="ECO:0000259" key="10">
    <source>
        <dbReference type="PROSITE" id="PS52019"/>
    </source>
</evidence>
<feature type="domain" description="PKS/mFAS DH" evidence="10">
    <location>
        <begin position="1171"/>
        <end position="1468"/>
    </location>
</feature>
<dbReference type="Pfam" id="PF08659">
    <property type="entry name" value="KR"/>
    <property type="match status" value="1"/>
</dbReference>
<keyword evidence="1" id="KW-0596">Phosphopantetheine</keyword>
<dbReference type="GO" id="GO:0031177">
    <property type="term" value="F:phosphopantetheine binding"/>
    <property type="evidence" value="ECO:0007669"/>
    <property type="project" value="InterPro"/>
</dbReference>
<organism evidence="11 12">
    <name type="scientific">Folsomia candida</name>
    <name type="common">Springtail</name>
    <dbReference type="NCBI Taxonomy" id="158441"/>
    <lineage>
        <taxon>Eukaryota</taxon>
        <taxon>Metazoa</taxon>
        <taxon>Ecdysozoa</taxon>
        <taxon>Arthropoda</taxon>
        <taxon>Hexapoda</taxon>
        <taxon>Collembola</taxon>
        <taxon>Entomobryomorpha</taxon>
        <taxon>Isotomoidea</taxon>
        <taxon>Isotomidae</taxon>
        <taxon>Proisotominae</taxon>
        <taxon>Folsomia</taxon>
    </lineage>
</organism>
<dbReference type="PROSITE" id="PS52004">
    <property type="entry name" value="KS3_2"/>
    <property type="match status" value="1"/>
</dbReference>
<dbReference type="Gene3D" id="3.90.180.10">
    <property type="entry name" value="Medium-chain alcohol dehydrogenases, catalytic domain"/>
    <property type="match status" value="1"/>
</dbReference>
<dbReference type="GO" id="GO:0016491">
    <property type="term" value="F:oxidoreductase activity"/>
    <property type="evidence" value="ECO:0007669"/>
    <property type="project" value="InterPro"/>
</dbReference>